<dbReference type="AlphaFoldDB" id="A0A2H0WWD1"/>
<evidence type="ECO:0000313" key="3">
    <source>
        <dbReference type="Proteomes" id="UP000229080"/>
    </source>
</evidence>
<dbReference type="Pfam" id="PF26593">
    <property type="entry name" value="TraC-like"/>
    <property type="match status" value="1"/>
</dbReference>
<sequence>MPTNISSIQEKIEIDDIRDGVIFLKDGGIRAVLMASSVNFALKSVEEQDALIYHFREFLNSLDFPIQILIVSRKFNISGYLEILEQKQKEQENELMRIQASEYIDFIRGLTELANIVTESFYIVIPFAQVEAKQLTPLEKITIATGFKRSSTSDRKKTFEELKTQLWQRINYVLSGLEGFGLRATVLNNEELIELFYHLYNPEAKKGRL</sequence>
<organism evidence="2 3">
    <name type="scientific">Candidatus Portnoybacteria bacterium CG09_land_8_20_14_0_10_44_13</name>
    <dbReference type="NCBI Taxonomy" id="1974811"/>
    <lineage>
        <taxon>Bacteria</taxon>
        <taxon>Candidatus Portnoyibacteriota</taxon>
    </lineage>
</organism>
<evidence type="ECO:0000313" key="2">
    <source>
        <dbReference type="EMBL" id="PIS16248.1"/>
    </source>
</evidence>
<accession>A0A2H0WWD1</accession>
<feature type="domain" description="TraC-like" evidence="1">
    <location>
        <begin position="19"/>
        <end position="200"/>
    </location>
</feature>
<gene>
    <name evidence="2" type="ORF">COT61_04920</name>
</gene>
<dbReference type="InterPro" id="IPR058596">
    <property type="entry name" value="TraC-like_dom"/>
</dbReference>
<proteinExistence type="predicted"/>
<reference evidence="3" key="1">
    <citation type="submission" date="2017-09" db="EMBL/GenBank/DDBJ databases">
        <title>Depth-based differentiation of microbial function through sediment-hosted aquifers and enrichment of novel symbionts in the deep terrestrial subsurface.</title>
        <authorList>
            <person name="Probst A.J."/>
            <person name="Ladd B."/>
            <person name="Jarett J.K."/>
            <person name="Geller-Mcgrath D.E."/>
            <person name="Sieber C.M.K."/>
            <person name="Emerson J.B."/>
            <person name="Anantharaman K."/>
            <person name="Thomas B.C."/>
            <person name="Malmstrom R."/>
            <person name="Stieglmeier M."/>
            <person name="Klingl A."/>
            <person name="Woyke T."/>
            <person name="Ryan C.M."/>
            <person name="Banfield J.F."/>
        </authorList>
    </citation>
    <scope>NUCLEOTIDE SEQUENCE [LARGE SCALE GENOMIC DNA]</scope>
</reference>
<dbReference type="Proteomes" id="UP000229080">
    <property type="component" value="Unassembled WGS sequence"/>
</dbReference>
<protein>
    <recommendedName>
        <fullName evidence="1">TraC-like domain-containing protein</fullName>
    </recommendedName>
</protein>
<dbReference type="EMBL" id="PEZF01000168">
    <property type="protein sequence ID" value="PIS16248.1"/>
    <property type="molecule type" value="Genomic_DNA"/>
</dbReference>
<name>A0A2H0WWD1_9BACT</name>
<evidence type="ECO:0000259" key="1">
    <source>
        <dbReference type="Pfam" id="PF26593"/>
    </source>
</evidence>
<comment type="caution">
    <text evidence="2">The sequence shown here is derived from an EMBL/GenBank/DDBJ whole genome shotgun (WGS) entry which is preliminary data.</text>
</comment>